<reference evidence="1 2" key="1">
    <citation type="journal article" date="2019" name="Int. J. Syst. Evol. Microbiol.">
        <title>The Global Catalogue of Microorganisms (GCM) 10K type strain sequencing project: providing services to taxonomists for standard genome sequencing and annotation.</title>
        <authorList>
            <consortium name="The Broad Institute Genomics Platform"/>
            <consortium name="The Broad Institute Genome Sequencing Center for Infectious Disease"/>
            <person name="Wu L."/>
            <person name="Ma J."/>
        </authorList>
    </citation>
    <scope>NUCLEOTIDE SEQUENCE [LARGE SCALE GENOMIC DNA]</scope>
    <source>
        <strain evidence="1 2">JCM 3272</strain>
    </source>
</reference>
<evidence type="ECO:0000313" key="2">
    <source>
        <dbReference type="Proteomes" id="UP001501444"/>
    </source>
</evidence>
<protein>
    <submittedName>
        <fullName evidence="1">DUF3000 domain-containing protein</fullName>
    </submittedName>
</protein>
<dbReference type="Pfam" id="PF11452">
    <property type="entry name" value="DUF3000"/>
    <property type="match status" value="1"/>
</dbReference>
<gene>
    <name evidence="1" type="ORF">GCM10010170_089920</name>
</gene>
<comment type="caution">
    <text evidence="1">The sequence shown here is derived from an EMBL/GenBank/DDBJ whole genome shotgun (WGS) entry which is preliminary data.</text>
</comment>
<dbReference type="RefSeq" id="WP_344618793.1">
    <property type="nucleotide sequence ID" value="NZ_BAAARV010000088.1"/>
</dbReference>
<dbReference type="Proteomes" id="UP001501444">
    <property type="component" value="Unassembled WGS sequence"/>
</dbReference>
<dbReference type="EMBL" id="BAAARV010000088">
    <property type="protein sequence ID" value="GAA2381863.1"/>
    <property type="molecule type" value="Genomic_DNA"/>
</dbReference>
<sequence length="183" mass="19263">MAPSTATPPTFTRAVEELRAATTRPEITLEEVPAPQRLAPYAHAISGTVLRHGDEVATGRLILLHDPAGHDAWDGTMRLVTYVTAELEAELATDPLLPGVGWSWLVDALDGHSAAYTAIGGTVTQTMSTRFGDLAGPPPAADIEIRASWTPTDDDMQAHVQAWCALLASTAGLPPPGVTALHS</sequence>
<keyword evidence="2" id="KW-1185">Reference proteome</keyword>
<name>A0ABN3HJB9_9ACTN</name>
<evidence type="ECO:0000313" key="1">
    <source>
        <dbReference type="EMBL" id="GAA2381863.1"/>
    </source>
</evidence>
<organism evidence="1 2">
    <name type="scientific">Dactylosporangium salmoneum</name>
    <dbReference type="NCBI Taxonomy" id="53361"/>
    <lineage>
        <taxon>Bacteria</taxon>
        <taxon>Bacillati</taxon>
        <taxon>Actinomycetota</taxon>
        <taxon>Actinomycetes</taxon>
        <taxon>Micromonosporales</taxon>
        <taxon>Micromonosporaceae</taxon>
        <taxon>Dactylosporangium</taxon>
    </lineage>
</organism>
<accession>A0ABN3HJB9</accession>
<proteinExistence type="predicted"/>
<dbReference type="InterPro" id="IPR021555">
    <property type="entry name" value="DUF3000"/>
</dbReference>